<gene>
    <name evidence="3" type="ORF">AB5J51_40405</name>
</gene>
<evidence type="ECO:0000256" key="2">
    <source>
        <dbReference type="ARBA" id="ARBA00023326"/>
    </source>
</evidence>
<dbReference type="RefSeq" id="WP_369780426.1">
    <property type="nucleotide sequence ID" value="NZ_CP165728.1"/>
</dbReference>
<dbReference type="GO" id="GO:0016798">
    <property type="term" value="F:hydrolase activity, acting on glycosyl bonds"/>
    <property type="evidence" value="ECO:0007669"/>
    <property type="project" value="UniProtKB-KW"/>
</dbReference>
<dbReference type="SUPFAM" id="SSF49265">
    <property type="entry name" value="Fibronectin type III"/>
    <property type="match status" value="1"/>
</dbReference>
<keyword evidence="2" id="KW-0624">Polysaccharide degradation</keyword>
<keyword evidence="2" id="KW-0119">Carbohydrate metabolism</keyword>
<keyword evidence="1" id="KW-0378">Hydrolase</keyword>
<evidence type="ECO:0000256" key="1">
    <source>
        <dbReference type="ARBA" id="ARBA00023295"/>
    </source>
</evidence>
<evidence type="ECO:0000313" key="3">
    <source>
        <dbReference type="EMBL" id="XDV69205.1"/>
    </source>
</evidence>
<dbReference type="InterPro" id="IPR003961">
    <property type="entry name" value="FN3_dom"/>
</dbReference>
<geneLocation type="plasmid" evidence="3">
    <name>unnamed1</name>
</geneLocation>
<evidence type="ECO:0008006" key="4">
    <source>
        <dbReference type="Google" id="ProtNLM"/>
    </source>
</evidence>
<dbReference type="CDD" id="cd00063">
    <property type="entry name" value="FN3"/>
    <property type="match status" value="1"/>
</dbReference>
<organism evidence="3">
    <name type="scientific">Streptomyces sp. R33</name>
    <dbReference type="NCBI Taxonomy" id="3238629"/>
    <lineage>
        <taxon>Bacteria</taxon>
        <taxon>Bacillati</taxon>
        <taxon>Actinomycetota</taxon>
        <taxon>Actinomycetes</taxon>
        <taxon>Kitasatosporales</taxon>
        <taxon>Streptomycetaceae</taxon>
        <taxon>Streptomyces</taxon>
    </lineage>
</organism>
<proteinExistence type="predicted"/>
<keyword evidence="3" id="KW-0614">Plasmid</keyword>
<dbReference type="EMBL" id="CP165728">
    <property type="protein sequence ID" value="XDV69205.1"/>
    <property type="molecule type" value="Genomic_DNA"/>
</dbReference>
<accession>A0AB39YHY9</accession>
<dbReference type="GO" id="GO:0000272">
    <property type="term" value="P:polysaccharide catabolic process"/>
    <property type="evidence" value="ECO:0007669"/>
    <property type="project" value="UniProtKB-KW"/>
</dbReference>
<name>A0AB39YHY9_9ACTN</name>
<protein>
    <recommendedName>
        <fullName evidence="4">Fibronectin type-III domain-containing protein</fullName>
    </recommendedName>
</protein>
<dbReference type="AlphaFoldDB" id="A0AB39YHY9"/>
<keyword evidence="1" id="KW-0326">Glycosidase</keyword>
<dbReference type="InterPro" id="IPR036116">
    <property type="entry name" value="FN3_sf"/>
</dbReference>
<sequence length="211" mass="23519">MEDYGGTFGGGHEVTKNFFESIRLTHEHPTGSISKETCAGDEARGELLVNFDLRGEEIVTVVRLRLYEGTNCFSRDLDAEDYRFLRIDESESREVHAYGRNYEPESYDRVWADFSVSQNTGPPPEPSHVLANRISIGRVEITWVDEARLETGYEIRFNSIGGAIKSLPPNTTKYIFSIPGPTGPKQCIQVRAVGAQGPSEWTPVGPFVECG</sequence>
<reference evidence="3" key="1">
    <citation type="submission" date="2024-08" db="EMBL/GenBank/DDBJ databases">
        <authorList>
            <person name="Yu S.T."/>
        </authorList>
    </citation>
    <scope>NUCLEOTIDE SEQUENCE</scope>
    <source>
        <strain evidence="3">R33</strain>
        <plasmid evidence="3">unnamed1</plasmid>
    </source>
</reference>